<sequence>MSTDLQLRQDLPAIKLPASLKIKLPASPPLMDSTSEESCAIQLEDQEVEECRTPTTIQHRIPQLNTCPPPPKKQRPSAPSCRRRLSEFDFFESVARDEIESFFRSSYEIINQKSSTKKRRCSRL</sequence>
<dbReference type="AlphaFoldDB" id="A0AAU9P1C3"/>
<evidence type="ECO:0000256" key="2">
    <source>
        <dbReference type="ARBA" id="ARBA00023306"/>
    </source>
</evidence>
<dbReference type="EMBL" id="CAKMRJ010005523">
    <property type="protein sequence ID" value="CAH1443822.1"/>
    <property type="molecule type" value="Genomic_DNA"/>
</dbReference>
<evidence type="ECO:0000313" key="5">
    <source>
        <dbReference type="Proteomes" id="UP001157418"/>
    </source>
</evidence>
<evidence type="ECO:0008006" key="6">
    <source>
        <dbReference type="Google" id="ProtNLM"/>
    </source>
</evidence>
<evidence type="ECO:0000256" key="3">
    <source>
        <dbReference type="SAM" id="MobiDB-lite"/>
    </source>
</evidence>
<comment type="caution">
    <text evidence="4">The sequence shown here is derived from an EMBL/GenBank/DDBJ whole genome shotgun (WGS) entry which is preliminary data.</text>
</comment>
<dbReference type="PANTHER" id="PTHR33142:SF89">
    <property type="entry name" value="CYCLIN-DEPENDENT PROTEIN KINASE INHIBITOR SMR2"/>
    <property type="match status" value="1"/>
</dbReference>
<dbReference type="GO" id="GO:0032875">
    <property type="term" value="P:regulation of DNA endoreduplication"/>
    <property type="evidence" value="ECO:0007669"/>
    <property type="project" value="InterPro"/>
</dbReference>
<proteinExistence type="predicted"/>
<feature type="region of interest" description="Disordered" evidence="3">
    <location>
        <begin position="53"/>
        <end position="81"/>
    </location>
</feature>
<keyword evidence="5" id="KW-1185">Reference proteome</keyword>
<dbReference type="Proteomes" id="UP001157418">
    <property type="component" value="Unassembled WGS sequence"/>
</dbReference>
<dbReference type="InterPro" id="IPR040389">
    <property type="entry name" value="SMR"/>
</dbReference>
<protein>
    <recommendedName>
        <fullName evidence="6">Cyclin-dependent protein kinase inhibitor SMR1</fullName>
    </recommendedName>
</protein>
<accession>A0AAU9P1C3</accession>
<gene>
    <name evidence="4" type="ORF">LVIROSA_LOCUS29711</name>
</gene>
<keyword evidence="2" id="KW-0131">Cell cycle</keyword>
<organism evidence="4 5">
    <name type="scientific">Lactuca virosa</name>
    <dbReference type="NCBI Taxonomy" id="75947"/>
    <lineage>
        <taxon>Eukaryota</taxon>
        <taxon>Viridiplantae</taxon>
        <taxon>Streptophyta</taxon>
        <taxon>Embryophyta</taxon>
        <taxon>Tracheophyta</taxon>
        <taxon>Spermatophyta</taxon>
        <taxon>Magnoliopsida</taxon>
        <taxon>eudicotyledons</taxon>
        <taxon>Gunneridae</taxon>
        <taxon>Pentapetalae</taxon>
        <taxon>asterids</taxon>
        <taxon>campanulids</taxon>
        <taxon>Asterales</taxon>
        <taxon>Asteraceae</taxon>
        <taxon>Cichorioideae</taxon>
        <taxon>Cichorieae</taxon>
        <taxon>Lactucinae</taxon>
        <taxon>Lactuca</taxon>
    </lineage>
</organism>
<name>A0AAU9P1C3_9ASTR</name>
<keyword evidence="1" id="KW-0649">Protein kinase inhibitor</keyword>
<dbReference type="PANTHER" id="PTHR33142">
    <property type="entry name" value="CYCLIN-DEPENDENT PROTEIN KINASE INHIBITOR SMR13"/>
    <property type="match status" value="1"/>
</dbReference>
<dbReference type="GO" id="GO:0004860">
    <property type="term" value="F:protein kinase inhibitor activity"/>
    <property type="evidence" value="ECO:0007669"/>
    <property type="project" value="UniProtKB-KW"/>
</dbReference>
<evidence type="ECO:0000313" key="4">
    <source>
        <dbReference type="EMBL" id="CAH1443822.1"/>
    </source>
</evidence>
<feature type="compositionally biased region" description="Polar residues" evidence="3">
    <location>
        <begin position="53"/>
        <end position="66"/>
    </location>
</feature>
<evidence type="ECO:0000256" key="1">
    <source>
        <dbReference type="ARBA" id="ARBA00023013"/>
    </source>
</evidence>
<reference evidence="4 5" key="1">
    <citation type="submission" date="2022-01" db="EMBL/GenBank/DDBJ databases">
        <authorList>
            <person name="Xiong W."/>
            <person name="Schranz E."/>
        </authorList>
    </citation>
    <scope>NUCLEOTIDE SEQUENCE [LARGE SCALE GENOMIC DNA]</scope>
</reference>